<keyword evidence="4" id="KW-0997">Cell inner membrane</keyword>
<comment type="subcellular location">
    <subcellularLocation>
        <location evidence="1">Cell membrane</location>
        <topology evidence="1">Multi-pass membrane protein</topology>
    </subcellularLocation>
</comment>
<dbReference type="GO" id="GO:0005886">
    <property type="term" value="C:plasma membrane"/>
    <property type="evidence" value="ECO:0007669"/>
    <property type="project" value="UniProtKB-SubCell"/>
</dbReference>
<organism evidence="9 10">
    <name type="scientific">Burkholderia gladioli</name>
    <name type="common">Pseudomonas marginata</name>
    <name type="synonym">Phytomonas marginata</name>
    <dbReference type="NCBI Taxonomy" id="28095"/>
    <lineage>
        <taxon>Bacteria</taxon>
        <taxon>Pseudomonadati</taxon>
        <taxon>Pseudomonadota</taxon>
        <taxon>Betaproteobacteria</taxon>
        <taxon>Burkholderiales</taxon>
        <taxon>Burkholderiaceae</taxon>
        <taxon>Burkholderia</taxon>
    </lineage>
</organism>
<keyword evidence="3" id="KW-1003">Cell membrane</keyword>
<accession>A0A2A7SHU4</accession>
<protein>
    <submittedName>
        <fullName evidence="9">Sugar ABC transporter permease</fullName>
    </submittedName>
</protein>
<evidence type="ECO:0000256" key="6">
    <source>
        <dbReference type="ARBA" id="ARBA00022989"/>
    </source>
</evidence>
<feature type="transmembrane region" description="Helical" evidence="8">
    <location>
        <begin position="221"/>
        <end position="242"/>
    </location>
</feature>
<dbReference type="AlphaFoldDB" id="A0A2A7SHU4"/>
<name>A0A2A7SHU4_BURGA</name>
<feature type="transmembrane region" description="Helical" evidence="8">
    <location>
        <begin position="18"/>
        <end position="36"/>
    </location>
</feature>
<evidence type="ECO:0000256" key="4">
    <source>
        <dbReference type="ARBA" id="ARBA00022519"/>
    </source>
</evidence>
<dbReference type="EMBL" id="PDDY01000001">
    <property type="protein sequence ID" value="PEH43121.1"/>
    <property type="molecule type" value="Genomic_DNA"/>
</dbReference>
<sequence>MNTSQSRTSSVFRVPADVAGLLGFLAVVVIGMSLASDRFLTAGTFQSIAYQLPELGLFALAMLMPLISGGFNLAATFTANMAGLAMAWVIQSHGGADASLGVVLLGILAALATGAAAGAMIGAIIAYTGASPILVSLSAMIFLRGLGEFLTRGGDISGFPHSVRYLGNGLWLGVPVPLWIFIACALVWHVVMTRSRLGFTTRMVGSNLEATRYSGIATARAITRIYLLSGLMCGVAGVVMLCSFNSVRVGHGEAFLLISVLACFLGRVDPFGGFGRVVPVVIALVILQVIASGLNLLGANQHLATALWGAFLLAVMLARWAWAQGGLPSLIRERGPRSPVAAPASRRHKESE</sequence>
<keyword evidence="7 8" id="KW-0472">Membrane</keyword>
<feature type="transmembrane region" description="Helical" evidence="8">
    <location>
        <begin position="277"/>
        <end position="297"/>
    </location>
</feature>
<evidence type="ECO:0000313" key="10">
    <source>
        <dbReference type="Proteomes" id="UP000220629"/>
    </source>
</evidence>
<dbReference type="CDD" id="cd06579">
    <property type="entry name" value="TM_PBP1_transp_AraH_like"/>
    <property type="match status" value="1"/>
</dbReference>
<evidence type="ECO:0000256" key="3">
    <source>
        <dbReference type="ARBA" id="ARBA00022475"/>
    </source>
</evidence>
<dbReference type="InterPro" id="IPR001851">
    <property type="entry name" value="ABC_transp_permease"/>
</dbReference>
<dbReference type="PANTHER" id="PTHR32196">
    <property type="entry name" value="ABC TRANSPORTER PERMEASE PROTEIN YPHD-RELATED-RELATED"/>
    <property type="match status" value="1"/>
</dbReference>
<feature type="transmembrane region" description="Helical" evidence="8">
    <location>
        <begin position="304"/>
        <end position="322"/>
    </location>
</feature>
<evidence type="ECO:0000256" key="8">
    <source>
        <dbReference type="SAM" id="Phobius"/>
    </source>
</evidence>
<gene>
    <name evidence="9" type="ORF">CRM94_13760</name>
</gene>
<reference evidence="10" key="1">
    <citation type="submission" date="2017-09" db="EMBL/GenBank/DDBJ databases">
        <title>FDA dAtabase for Regulatory Grade micrObial Sequences (FDA-ARGOS): Supporting development and validation of Infectious Disease Dx tests.</title>
        <authorList>
            <person name="Minogue T."/>
            <person name="Wolcott M."/>
            <person name="Wasieloski L."/>
            <person name="Aguilar W."/>
            <person name="Moore D."/>
            <person name="Tallon L."/>
            <person name="Sadzewicz L."/>
            <person name="Ott S."/>
            <person name="Zhao X."/>
            <person name="Nagaraj S."/>
            <person name="Vavikolanu K."/>
            <person name="Aluvathingal J."/>
            <person name="Nadendla S."/>
            <person name="Sichtig H."/>
        </authorList>
    </citation>
    <scope>NUCLEOTIDE SEQUENCE [LARGE SCALE GENOMIC DNA]</scope>
    <source>
        <strain evidence="10">FDAARGOS_390</strain>
    </source>
</reference>
<dbReference type="Proteomes" id="UP000220629">
    <property type="component" value="Unassembled WGS sequence"/>
</dbReference>
<feature type="transmembrane region" description="Helical" evidence="8">
    <location>
        <begin position="48"/>
        <end position="67"/>
    </location>
</feature>
<evidence type="ECO:0000313" key="9">
    <source>
        <dbReference type="EMBL" id="PEH43121.1"/>
    </source>
</evidence>
<evidence type="ECO:0000256" key="1">
    <source>
        <dbReference type="ARBA" id="ARBA00004651"/>
    </source>
</evidence>
<keyword evidence="2" id="KW-0813">Transport</keyword>
<evidence type="ECO:0000256" key="7">
    <source>
        <dbReference type="ARBA" id="ARBA00023136"/>
    </source>
</evidence>
<keyword evidence="5 8" id="KW-0812">Transmembrane</keyword>
<dbReference type="RefSeq" id="WP_098152905.1">
    <property type="nucleotide sequence ID" value="NZ_CADEPP010000003.1"/>
</dbReference>
<proteinExistence type="predicted"/>
<evidence type="ECO:0000256" key="2">
    <source>
        <dbReference type="ARBA" id="ARBA00022448"/>
    </source>
</evidence>
<evidence type="ECO:0000256" key="5">
    <source>
        <dbReference type="ARBA" id="ARBA00022692"/>
    </source>
</evidence>
<feature type="transmembrane region" description="Helical" evidence="8">
    <location>
        <begin position="170"/>
        <end position="191"/>
    </location>
</feature>
<keyword evidence="6 8" id="KW-1133">Transmembrane helix</keyword>
<dbReference type="GO" id="GO:0022857">
    <property type="term" value="F:transmembrane transporter activity"/>
    <property type="evidence" value="ECO:0007669"/>
    <property type="project" value="InterPro"/>
</dbReference>
<feature type="transmembrane region" description="Helical" evidence="8">
    <location>
        <begin position="102"/>
        <end position="127"/>
    </location>
</feature>
<dbReference type="PANTHER" id="PTHR32196:SF21">
    <property type="entry name" value="ABC TRANSPORTER PERMEASE PROTEIN YPHD-RELATED"/>
    <property type="match status" value="1"/>
</dbReference>
<dbReference type="Pfam" id="PF02653">
    <property type="entry name" value="BPD_transp_2"/>
    <property type="match status" value="1"/>
</dbReference>
<comment type="caution">
    <text evidence="9">The sequence shown here is derived from an EMBL/GenBank/DDBJ whole genome shotgun (WGS) entry which is preliminary data.</text>
</comment>